<keyword evidence="5" id="KW-0963">Cytoplasm</keyword>
<dbReference type="FunFam" id="3.90.190.10:FF:000009">
    <property type="entry name" value="Receptor-type tyrosine-protein phosphatase beta"/>
    <property type="match status" value="1"/>
</dbReference>
<dbReference type="Gene3D" id="2.60.40.10">
    <property type="entry name" value="Immunoglobulins"/>
    <property type="match status" value="4"/>
</dbReference>
<dbReference type="OMA" id="WAEKDGA"/>
<dbReference type="SUPFAM" id="SSF52799">
    <property type="entry name" value="(Phosphotyrosine protein) phosphatases II"/>
    <property type="match status" value="1"/>
</dbReference>
<evidence type="ECO:0000256" key="18">
    <source>
        <dbReference type="ARBA" id="ARBA00064282"/>
    </source>
</evidence>
<keyword evidence="6" id="KW-0597">Phosphoprotein</keyword>
<dbReference type="PROSITE" id="PS00383">
    <property type="entry name" value="TYR_PHOSPHATASE_1"/>
    <property type="match status" value="1"/>
</dbReference>
<evidence type="ECO:0000256" key="2">
    <source>
        <dbReference type="ARBA" id="ARBA00004496"/>
    </source>
</evidence>
<keyword evidence="7 21" id="KW-0812">Transmembrane</keyword>
<evidence type="ECO:0000256" key="19">
    <source>
        <dbReference type="ARBA" id="ARBA00073597"/>
    </source>
</evidence>
<dbReference type="AlphaFoldDB" id="H0XEY6"/>
<dbReference type="STRING" id="30611.ENSOGAP00000014542"/>
<evidence type="ECO:0000256" key="5">
    <source>
        <dbReference type="ARBA" id="ARBA00022490"/>
    </source>
</evidence>
<dbReference type="EMBL" id="AAQR03181585">
    <property type="status" value="NOT_ANNOTATED_CDS"/>
    <property type="molecule type" value="Genomic_DNA"/>
</dbReference>
<dbReference type="SMART" id="SM00060">
    <property type="entry name" value="FN3"/>
    <property type="match status" value="5"/>
</dbReference>
<evidence type="ECO:0000256" key="7">
    <source>
        <dbReference type="ARBA" id="ARBA00022692"/>
    </source>
</evidence>
<dbReference type="InterPro" id="IPR029021">
    <property type="entry name" value="Prot-tyrosine_phosphatase-like"/>
</dbReference>
<feature type="domain" description="Fibronectin type-III" evidence="24">
    <location>
        <begin position="1"/>
        <end position="90"/>
    </location>
</feature>
<evidence type="ECO:0000259" key="24">
    <source>
        <dbReference type="PROSITE" id="PS50853"/>
    </source>
</evidence>
<dbReference type="InterPro" id="IPR000387">
    <property type="entry name" value="Tyr_Pase_dom"/>
</dbReference>
<organism evidence="25 26">
    <name type="scientific">Otolemur garnettii</name>
    <name type="common">Small-eared galago</name>
    <name type="synonym">Garnett's greater bushbaby</name>
    <dbReference type="NCBI Taxonomy" id="30611"/>
    <lineage>
        <taxon>Eukaryota</taxon>
        <taxon>Metazoa</taxon>
        <taxon>Chordata</taxon>
        <taxon>Craniata</taxon>
        <taxon>Vertebrata</taxon>
        <taxon>Euteleostomi</taxon>
        <taxon>Mammalia</taxon>
        <taxon>Eutheria</taxon>
        <taxon>Euarchontoglires</taxon>
        <taxon>Primates</taxon>
        <taxon>Strepsirrhini</taxon>
        <taxon>Lorisiformes</taxon>
        <taxon>Galagidae</taxon>
        <taxon>Otolemur</taxon>
    </lineage>
</organism>
<keyword evidence="13" id="KW-1015">Disulfide bond</keyword>
<dbReference type="EC" id="3.1.3.48" evidence="3"/>
<dbReference type="InterPro" id="IPR013783">
    <property type="entry name" value="Ig-like_fold"/>
</dbReference>
<keyword evidence="8" id="KW-0732">Signal</keyword>
<comment type="subcellular location">
    <subcellularLocation>
        <location evidence="1">Apical cell membrane</location>
        <topology evidence="1">Single-pass type I membrane protein</topology>
    </subcellularLocation>
    <subcellularLocation>
        <location evidence="17">Cell projection</location>
        <location evidence="17">Microvillus membrane</location>
        <topology evidence="17">Single-pass type I membrane protein</topology>
    </subcellularLocation>
    <subcellularLocation>
        <location evidence="2">Cytoplasm</location>
    </subcellularLocation>
</comment>
<evidence type="ECO:0000256" key="11">
    <source>
        <dbReference type="ARBA" id="ARBA00022989"/>
    </source>
</evidence>
<keyword evidence="14" id="KW-0325">Glycoprotein</keyword>
<sequence length="907" mass="101237">VRNLTVEAWTNSSVTLSWAAPDDLDVQNYTYWVQCTGAGYYKNETQNTTSTSCTVGELQAASKYELSVWAEKDGKDGPKLNLTAATAPNPVRNLSVEGQTNSSVMLHWEVPEGPDPQNYTYWVQWIGDGGTPENRSTADTRVTVDALEPGSYYEFWVWAQKNEVNSFKETQNATTAPKPVRNLSVEGQTNSSVTLYWEVPEGPDPQNYTYWVQCIGDGGTTNTDVPAGGLEPGTLYEFLCAEKNAGLGSRQNPSISMTPSVLVTTTGLSKLWSLSFLPLRRRALECPGAEKVTKWIIWWKLELLNPWSFGIKITKQAAPSRNMMCLRPWVMGTSGYILPLSNFSPHFSAPNKVMDLQNKTQTNNSITLWWKVPAGPHAQQYVYWVQWACRGHPQREQDCQGDWANQTSRTNETWYKVEALQPGTLYNFSVWAERKGAASSTQSLQASTAPESVLITSCTSTSGGYGVILTWSCPSGGYEAFELEVGRQQDSWDSSSCERDVPVLGLGPAKSYPATVTTVWDGMRAPSALMTCHTESTGVTAGAIVGVLLLLILVGLLVFYLRRRNRRSQEKAASQDPGFSFPGDILAKDFADHVRRNEKDSNYGFAEEYQQLALAGHGQSQMVASAPGNSAKNRYRNVLPYDWSRVPLKPLHGQPGSDYINASFMPGLWSPQEFIATQGPLPHTVGDFWRLVWEQQSHTLVMLTNCMESGQVKCEHYWPLDAQPCIHGHLRVTLMGEQVTKTWAVRDLQVFQVEEQKMLSVRQFHYLAWPDHGVPHSPDPLLAFWKMLRQWLDQEAMEGGPPIVHCSAGVGRTGTLIALDVLLRQLECEGLVGPFTFVRKMRESRPLMVQTEAQYVFLHQCILRALQQSALAESEAEYDSVADHIYENVAHHIYENVAAIQAQEMEA</sequence>
<reference evidence="25" key="2">
    <citation type="submission" date="2025-08" db="UniProtKB">
        <authorList>
            <consortium name="Ensembl"/>
        </authorList>
    </citation>
    <scope>IDENTIFICATION</scope>
</reference>
<dbReference type="GO" id="GO:0031528">
    <property type="term" value="C:microvillus membrane"/>
    <property type="evidence" value="ECO:0007669"/>
    <property type="project" value="UniProtKB-SubCell"/>
</dbReference>
<comment type="catalytic activity">
    <reaction evidence="16">
        <text>O-phospho-L-tyrosyl-[protein] + H2O = L-tyrosyl-[protein] + phosphate</text>
        <dbReference type="Rhea" id="RHEA:10684"/>
        <dbReference type="Rhea" id="RHEA-COMP:10136"/>
        <dbReference type="Rhea" id="RHEA-COMP:20101"/>
        <dbReference type="ChEBI" id="CHEBI:15377"/>
        <dbReference type="ChEBI" id="CHEBI:43474"/>
        <dbReference type="ChEBI" id="CHEBI:46858"/>
        <dbReference type="ChEBI" id="CHEBI:61978"/>
        <dbReference type="EC" id="3.1.3.48"/>
    </reaction>
</comment>
<reference evidence="25" key="3">
    <citation type="submission" date="2025-09" db="UniProtKB">
        <authorList>
            <consortium name="Ensembl"/>
        </authorList>
    </citation>
    <scope>IDENTIFICATION</scope>
</reference>
<dbReference type="InterPro" id="IPR016130">
    <property type="entry name" value="Tyr_Pase_AS"/>
</dbReference>
<dbReference type="SMART" id="SM00194">
    <property type="entry name" value="PTPc"/>
    <property type="match status" value="1"/>
</dbReference>
<evidence type="ECO:0000256" key="10">
    <source>
        <dbReference type="ARBA" id="ARBA00022912"/>
    </source>
</evidence>
<dbReference type="PANTHER" id="PTHR46957:SF10">
    <property type="entry name" value="PROTEIN TYROSINE PHOSPHATASE, RECEPTOR TYPE, H"/>
    <property type="match status" value="1"/>
</dbReference>
<dbReference type="PANTHER" id="PTHR46957">
    <property type="entry name" value="CYTOKINE RECEPTOR"/>
    <property type="match status" value="1"/>
</dbReference>
<dbReference type="SMART" id="SM00404">
    <property type="entry name" value="PTPc_motif"/>
    <property type="match status" value="1"/>
</dbReference>
<evidence type="ECO:0000256" key="6">
    <source>
        <dbReference type="ARBA" id="ARBA00022553"/>
    </source>
</evidence>
<dbReference type="InParanoid" id="H0XEY6"/>
<dbReference type="InterPro" id="IPR003595">
    <property type="entry name" value="Tyr_Pase_cat"/>
</dbReference>
<evidence type="ECO:0000256" key="15">
    <source>
        <dbReference type="ARBA" id="ARBA00023273"/>
    </source>
</evidence>
<dbReference type="InterPro" id="IPR003961">
    <property type="entry name" value="FN3_dom"/>
</dbReference>
<dbReference type="Ensembl" id="ENSOGAT00000016250.2">
    <property type="protein sequence ID" value="ENSOGAP00000014542.2"/>
    <property type="gene ID" value="ENSOGAG00000016243.2"/>
</dbReference>
<keyword evidence="15" id="KW-0966">Cell projection</keyword>
<dbReference type="FunFam" id="2.60.40.10:FF:000374">
    <property type="entry name" value="Protein tyrosine phosphatase, receptor type, H"/>
    <property type="match status" value="2"/>
</dbReference>
<dbReference type="GO" id="GO:0043235">
    <property type="term" value="C:receptor complex"/>
    <property type="evidence" value="ECO:0007669"/>
    <property type="project" value="TreeGrafter"/>
</dbReference>
<dbReference type="PRINTS" id="PR00700">
    <property type="entry name" value="PRTYPHPHTASE"/>
</dbReference>
<keyword evidence="10" id="KW-0904">Protein phosphatase</keyword>
<keyword evidence="4" id="KW-1003">Cell membrane</keyword>
<feature type="domain" description="Tyrosine-protein phosphatase" evidence="22">
    <location>
        <begin position="605"/>
        <end position="865"/>
    </location>
</feature>
<evidence type="ECO:0000256" key="4">
    <source>
        <dbReference type="ARBA" id="ARBA00022475"/>
    </source>
</evidence>
<evidence type="ECO:0000256" key="1">
    <source>
        <dbReference type="ARBA" id="ARBA00004247"/>
    </source>
</evidence>
<keyword evidence="26" id="KW-1185">Reference proteome</keyword>
<evidence type="ECO:0000256" key="16">
    <source>
        <dbReference type="ARBA" id="ARBA00051722"/>
    </source>
</evidence>
<evidence type="ECO:0000256" key="9">
    <source>
        <dbReference type="ARBA" id="ARBA00022801"/>
    </source>
</evidence>
<dbReference type="Gene3D" id="3.90.190.10">
    <property type="entry name" value="Protein tyrosine phosphatase superfamily"/>
    <property type="match status" value="1"/>
</dbReference>
<dbReference type="EMBL" id="AAQR03181584">
    <property type="status" value="NOT_ANNOTATED_CDS"/>
    <property type="molecule type" value="Genomic_DNA"/>
</dbReference>
<evidence type="ECO:0000256" key="21">
    <source>
        <dbReference type="SAM" id="Phobius"/>
    </source>
</evidence>
<evidence type="ECO:0000256" key="8">
    <source>
        <dbReference type="ARBA" id="ARBA00022729"/>
    </source>
</evidence>
<evidence type="ECO:0000259" key="22">
    <source>
        <dbReference type="PROSITE" id="PS50055"/>
    </source>
</evidence>
<dbReference type="PROSITE" id="PS50055">
    <property type="entry name" value="TYR_PHOSPHATASE_PTP"/>
    <property type="match status" value="1"/>
</dbReference>
<dbReference type="InterPro" id="IPR050713">
    <property type="entry name" value="RTP_Phos/Ushers"/>
</dbReference>
<evidence type="ECO:0000256" key="13">
    <source>
        <dbReference type="ARBA" id="ARBA00023157"/>
    </source>
</evidence>
<evidence type="ECO:0000313" key="26">
    <source>
        <dbReference type="Proteomes" id="UP000005225"/>
    </source>
</evidence>
<name>H0XEY6_OTOGA</name>
<dbReference type="GO" id="GO:0016607">
    <property type="term" value="C:nuclear speck"/>
    <property type="evidence" value="ECO:0007669"/>
    <property type="project" value="Ensembl"/>
</dbReference>
<accession>H0XEY6</accession>
<feature type="domain" description="Tyrosine specific protein phosphatases" evidence="23">
    <location>
        <begin position="782"/>
        <end position="856"/>
    </location>
</feature>
<evidence type="ECO:0000313" key="25">
    <source>
        <dbReference type="Ensembl" id="ENSOGAP00000014542.2"/>
    </source>
</evidence>
<dbReference type="GO" id="GO:0004725">
    <property type="term" value="F:protein tyrosine phosphatase activity"/>
    <property type="evidence" value="ECO:0007669"/>
    <property type="project" value="UniProtKB-EC"/>
</dbReference>
<protein>
    <recommendedName>
        <fullName evidence="19">Receptor-type tyrosine-protein phosphatase H</fullName>
        <ecNumber evidence="3">3.1.3.48</ecNumber>
    </recommendedName>
    <alternativeName>
        <fullName evidence="20">Stomach cancer-associated protein tyrosine phosphatase 1</fullName>
    </alternativeName>
</protein>
<dbReference type="CDD" id="cd00063">
    <property type="entry name" value="FN3"/>
    <property type="match status" value="4"/>
</dbReference>
<evidence type="ECO:0000256" key="17">
    <source>
        <dbReference type="ARBA" id="ARBA00060382"/>
    </source>
</evidence>
<reference evidence="26" key="1">
    <citation type="submission" date="2011-03" db="EMBL/GenBank/DDBJ databases">
        <title>Version 3 of the genome sequence of Otolemur garnettii (Bushbaby).</title>
        <authorList>
            <consortium name="The Broad Institute Genome Sequencing Platform"/>
            <person name="Di Palma F."/>
            <person name="Johnson J."/>
            <person name="Lander E.S."/>
            <person name="Lindblad-Toh K."/>
            <person name="Jaffe D.B."/>
            <person name="Gnerre S."/>
            <person name="MacCallum I."/>
            <person name="Przybylski D."/>
            <person name="Ribeiro F.J."/>
            <person name="Burton J.N."/>
            <person name="Walker B.J."/>
            <person name="Sharpe T."/>
            <person name="Hall G."/>
        </authorList>
    </citation>
    <scope>NUCLEOTIDE SEQUENCE [LARGE SCALE GENOMIC DNA]</scope>
</reference>
<evidence type="ECO:0000259" key="23">
    <source>
        <dbReference type="PROSITE" id="PS50056"/>
    </source>
</evidence>
<dbReference type="GO" id="GO:0016324">
    <property type="term" value="C:apical plasma membrane"/>
    <property type="evidence" value="ECO:0007669"/>
    <property type="project" value="UniProtKB-SubCell"/>
</dbReference>
<dbReference type="PROSITE" id="PS50056">
    <property type="entry name" value="TYR_PHOSPHATASE_2"/>
    <property type="match status" value="1"/>
</dbReference>
<keyword evidence="9" id="KW-0378">Hydrolase</keyword>
<comment type="subunit">
    <text evidence="18">Homodimer; disulfide-linked. Interacts with LCK. Interacts (phosphorylated form) with GRB2 (via SH2 domain). Interacts (phosphorylated form) with FYN (via SH2 domain). Interacts (via extracellular domain) with CEACAM20 (via extracellular domain); the interaction dephosphorylates CEACAM20.</text>
</comment>
<evidence type="ECO:0000256" key="12">
    <source>
        <dbReference type="ARBA" id="ARBA00023136"/>
    </source>
</evidence>
<evidence type="ECO:0000256" key="3">
    <source>
        <dbReference type="ARBA" id="ARBA00013064"/>
    </source>
</evidence>
<keyword evidence="11 21" id="KW-1133">Transmembrane helix</keyword>
<feature type="domain" description="Fibronectin type-III" evidence="24">
    <location>
        <begin position="352"/>
        <end position="451"/>
    </location>
</feature>
<dbReference type="InterPro" id="IPR000242">
    <property type="entry name" value="PTP_cat"/>
</dbReference>
<dbReference type="GO" id="GO:0005829">
    <property type="term" value="C:cytosol"/>
    <property type="evidence" value="ECO:0007669"/>
    <property type="project" value="Ensembl"/>
</dbReference>
<dbReference type="FunCoup" id="H0XEY6">
    <property type="interactions" value="382"/>
</dbReference>
<keyword evidence="12 21" id="KW-0472">Membrane</keyword>
<dbReference type="EMBL" id="AAQR03181582">
    <property type="status" value="NOT_ANNOTATED_CDS"/>
    <property type="molecule type" value="Genomic_DNA"/>
</dbReference>
<evidence type="ECO:0000256" key="20">
    <source>
        <dbReference type="ARBA" id="ARBA00083614"/>
    </source>
</evidence>
<proteinExistence type="predicted"/>
<dbReference type="EMBL" id="AAQR03181583">
    <property type="status" value="NOT_ANNOTATED_CDS"/>
    <property type="molecule type" value="Genomic_DNA"/>
</dbReference>
<evidence type="ECO:0000256" key="14">
    <source>
        <dbReference type="ARBA" id="ARBA00023180"/>
    </source>
</evidence>
<dbReference type="Proteomes" id="UP000005225">
    <property type="component" value="Unassembled WGS sequence"/>
</dbReference>
<feature type="domain" description="Fibronectin type-III" evidence="24">
    <location>
        <begin position="91"/>
        <end position="178"/>
    </location>
</feature>
<dbReference type="Pfam" id="PF00102">
    <property type="entry name" value="Y_phosphatase"/>
    <property type="match status" value="1"/>
</dbReference>
<feature type="transmembrane region" description="Helical" evidence="21">
    <location>
        <begin position="539"/>
        <end position="561"/>
    </location>
</feature>
<dbReference type="GO" id="GO:0045296">
    <property type="term" value="F:cadherin binding"/>
    <property type="evidence" value="ECO:0007669"/>
    <property type="project" value="Ensembl"/>
</dbReference>
<dbReference type="InterPro" id="IPR036116">
    <property type="entry name" value="FN3_sf"/>
</dbReference>
<dbReference type="eggNOG" id="KOG0791">
    <property type="taxonomic scope" value="Eukaryota"/>
</dbReference>
<dbReference type="Pfam" id="PF00041">
    <property type="entry name" value="fn3"/>
    <property type="match status" value="3"/>
</dbReference>
<dbReference type="PROSITE" id="PS50853">
    <property type="entry name" value="FN3"/>
    <property type="match status" value="3"/>
</dbReference>
<dbReference type="HOGENOM" id="CLU_001541_2_0_1"/>
<dbReference type="GeneTree" id="ENSGT00940000162227"/>
<dbReference type="SUPFAM" id="SSF49265">
    <property type="entry name" value="Fibronectin type III"/>
    <property type="match status" value="2"/>
</dbReference>